<dbReference type="AlphaFoldDB" id="A0A1H6FS30"/>
<dbReference type="Proteomes" id="UP000199112">
    <property type="component" value="Unassembled WGS sequence"/>
</dbReference>
<evidence type="ECO:0000313" key="2">
    <source>
        <dbReference type="Proteomes" id="UP000199112"/>
    </source>
</evidence>
<name>A0A1H6FS30_9EURY</name>
<proteinExistence type="predicted"/>
<dbReference type="OrthoDB" id="35699at2157"/>
<gene>
    <name evidence="1" type="ORF">SAMN04487967_0860</name>
</gene>
<protein>
    <submittedName>
        <fullName evidence="1">Uncharacterized protein, contains GYD domain</fullName>
    </submittedName>
</protein>
<keyword evidence="2" id="KW-1185">Reference proteome</keyword>
<evidence type="ECO:0000313" key="1">
    <source>
        <dbReference type="EMBL" id="SEH12555.1"/>
    </source>
</evidence>
<sequence length="95" mass="10737">MVTDASLVQVDDREVQNAQELSSIWGEIRGEFEEHEAEVLESYAILGEHDFLVTFEAPDRESAFKSALTLRRHGLSAQTMEIVDTDDFAHLVDEV</sequence>
<dbReference type="RefSeq" id="WP_090505469.1">
    <property type="nucleotide sequence ID" value="NZ_FNWL01000001.1"/>
</dbReference>
<dbReference type="InterPro" id="IPR014845">
    <property type="entry name" value="GYD/TTHA1554"/>
</dbReference>
<reference evidence="2" key="1">
    <citation type="submission" date="2016-10" db="EMBL/GenBank/DDBJ databases">
        <authorList>
            <person name="Varghese N."/>
            <person name="Submissions S."/>
        </authorList>
    </citation>
    <scope>NUCLEOTIDE SEQUENCE [LARGE SCALE GENOMIC DNA]</scope>
    <source>
        <strain evidence="2">CGMCC 1.8981</strain>
    </source>
</reference>
<organism evidence="1 2">
    <name type="scientific">Natronorubrum sediminis</name>
    <dbReference type="NCBI Taxonomy" id="640943"/>
    <lineage>
        <taxon>Archaea</taxon>
        <taxon>Methanobacteriati</taxon>
        <taxon>Methanobacteriota</taxon>
        <taxon>Stenosarchaea group</taxon>
        <taxon>Halobacteria</taxon>
        <taxon>Halobacteriales</taxon>
        <taxon>Natrialbaceae</taxon>
        <taxon>Natronorubrum</taxon>
    </lineage>
</organism>
<dbReference type="EMBL" id="FNWL01000001">
    <property type="protein sequence ID" value="SEH12555.1"/>
    <property type="molecule type" value="Genomic_DNA"/>
</dbReference>
<accession>A0A1H6FS30</accession>
<dbReference type="Pfam" id="PF08734">
    <property type="entry name" value="GYD"/>
    <property type="match status" value="1"/>
</dbReference>